<dbReference type="SUPFAM" id="SSF53474">
    <property type="entry name" value="alpha/beta-Hydrolases"/>
    <property type="match status" value="1"/>
</dbReference>
<name>A0A090KZY2_STRRB</name>
<evidence type="ECO:0000313" key="10">
    <source>
        <dbReference type="WormBase" id="SRAE_1000125200"/>
    </source>
</evidence>
<dbReference type="Pfam" id="PF00135">
    <property type="entry name" value="COesterase"/>
    <property type="match status" value="1"/>
</dbReference>
<evidence type="ECO:0000256" key="4">
    <source>
        <dbReference type="RuleBase" id="RU361235"/>
    </source>
</evidence>
<dbReference type="OrthoDB" id="6846267at2759"/>
<organism evidence="7">
    <name type="scientific">Strongyloides ratti</name>
    <name type="common">Parasitic roundworm</name>
    <dbReference type="NCBI Taxonomy" id="34506"/>
    <lineage>
        <taxon>Eukaryota</taxon>
        <taxon>Metazoa</taxon>
        <taxon>Ecdysozoa</taxon>
        <taxon>Nematoda</taxon>
        <taxon>Chromadorea</taxon>
        <taxon>Rhabditida</taxon>
        <taxon>Tylenchina</taxon>
        <taxon>Panagrolaimomorpha</taxon>
        <taxon>Strongyloidoidea</taxon>
        <taxon>Strongyloididae</taxon>
        <taxon>Strongyloides</taxon>
    </lineage>
</organism>
<reference evidence="9" key="2">
    <citation type="submission" date="2020-12" db="UniProtKB">
        <authorList>
            <consortium name="WormBaseParasite"/>
        </authorList>
    </citation>
    <scope>IDENTIFICATION</scope>
</reference>
<evidence type="ECO:0000259" key="6">
    <source>
        <dbReference type="Pfam" id="PF00135"/>
    </source>
</evidence>
<keyword evidence="8" id="KW-1185">Reference proteome</keyword>
<evidence type="ECO:0000256" key="1">
    <source>
        <dbReference type="ARBA" id="ARBA00005964"/>
    </source>
</evidence>
<evidence type="ECO:0000256" key="2">
    <source>
        <dbReference type="ARBA" id="ARBA00022487"/>
    </source>
</evidence>
<dbReference type="EMBL" id="LN609528">
    <property type="protein sequence ID" value="CEF62986.1"/>
    <property type="molecule type" value="Genomic_DNA"/>
</dbReference>
<evidence type="ECO:0000256" key="5">
    <source>
        <dbReference type="SAM" id="Phobius"/>
    </source>
</evidence>
<dbReference type="Proteomes" id="UP000035682">
    <property type="component" value="Unplaced"/>
</dbReference>
<dbReference type="InterPro" id="IPR002018">
    <property type="entry name" value="CarbesteraseB"/>
</dbReference>
<dbReference type="CTD" id="36375351"/>
<feature type="domain" description="Carboxylesterase type B" evidence="6">
    <location>
        <begin position="33"/>
        <end position="453"/>
    </location>
</feature>
<evidence type="ECO:0000313" key="8">
    <source>
        <dbReference type="Proteomes" id="UP000035682"/>
    </source>
</evidence>
<keyword evidence="5" id="KW-0812">Transmembrane</keyword>
<dbReference type="ESTHER" id="strrb-a0a090kzy2">
    <property type="family name" value="Carb_B_Nematoda"/>
</dbReference>
<keyword evidence="5" id="KW-1133">Transmembrane helix</keyword>
<reference evidence="7 8" key="1">
    <citation type="submission" date="2014-09" db="EMBL/GenBank/DDBJ databases">
        <authorList>
            <person name="Martin A.A."/>
        </authorList>
    </citation>
    <scope>NUCLEOTIDE SEQUENCE</scope>
    <source>
        <strain evidence="8">ED321</strain>
        <strain evidence="7">ED321 Heterogonic</strain>
    </source>
</reference>
<evidence type="ECO:0000256" key="3">
    <source>
        <dbReference type="ARBA" id="ARBA00022801"/>
    </source>
</evidence>
<gene>
    <name evidence="7 9 10" type="ORF">SRAE_1000125200</name>
</gene>
<dbReference type="InterPro" id="IPR029058">
    <property type="entry name" value="AB_hydrolase_fold"/>
</dbReference>
<evidence type="ECO:0000313" key="9">
    <source>
        <dbReference type="WBParaSite" id="SRAE_1000125200.1"/>
    </source>
</evidence>
<dbReference type="GO" id="GO:0052689">
    <property type="term" value="F:carboxylic ester hydrolase activity"/>
    <property type="evidence" value="ECO:0007669"/>
    <property type="project" value="UniProtKB-KW"/>
</dbReference>
<keyword evidence="5" id="KW-0472">Membrane</keyword>
<dbReference type="WormBase" id="SRAE_1000125200">
    <property type="protein sequence ID" value="SRP04016"/>
    <property type="gene ID" value="WBGene00257856"/>
</dbReference>
<proteinExistence type="inferred from homology"/>
<evidence type="ECO:0000313" key="7">
    <source>
        <dbReference type="EMBL" id="CEF62986.1"/>
    </source>
</evidence>
<feature type="transmembrane region" description="Helical" evidence="5">
    <location>
        <begin position="6"/>
        <end position="24"/>
    </location>
</feature>
<dbReference type="Gene3D" id="3.40.50.1820">
    <property type="entry name" value="alpha/beta hydrolase"/>
    <property type="match status" value="1"/>
</dbReference>
<dbReference type="PROSITE" id="PS00122">
    <property type="entry name" value="CARBOXYLESTERASE_B_1"/>
    <property type="match status" value="1"/>
</dbReference>
<keyword evidence="3 4" id="KW-0378">Hydrolase</keyword>
<dbReference type="PROSITE" id="PS00941">
    <property type="entry name" value="CARBOXYLESTERASE_B_2"/>
    <property type="match status" value="1"/>
</dbReference>
<dbReference type="RefSeq" id="XP_024502188.1">
    <property type="nucleotide sequence ID" value="XM_024648184.1"/>
</dbReference>
<protein>
    <recommendedName>
        <fullName evidence="4">Carboxylic ester hydrolase</fullName>
        <ecNumber evidence="4">3.1.1.-</ecNumber>
    </recommendedName>
</protein>
<dbReference type="WBParaSite" id="SRAE_1000125200.1">
    <property type="protein sequence ID" value="SRAE_1000125200.1"/>
    <property type="gene ID" value="WBGene00257856"/>
</dbReference>
<dbReference type="STRING" id="34506.A0A090KZY2"/>
<dbReference type="InterPro" id="IPR019819">
    <property type="entry name" value="Carboxylesterase_B_CS"/>
</dbReference>
<keyword evidence="2" id="KW-0719">Serine esterase</keyword>
<dbReference type="GeneID" id="36375351"/>
<dbReference type="InterPro" id="IPR050309">
    <property type="entry name" value="Type-B_Carboxylest/Lipase"/>
</dbReference>
<comment type="similarity">
    <text evidence="1 4">Belongs to the type-B carboxylesterase/lipase family.</text>
</comment>
<dbReference type="AlphaFoldDB" id="A0A090KZY2"/>
<dbReference type="PANTHER" id="PTHR11559">
    <property type="entry name" value="CARBOXYLESTERASE"/>
    <property type="match status" value="1"/>
</dbReference>
<sequence length="465" mass="53318">MVHLLVKSSPLLIFIFLYLFYLLLSKYRASEYPVISTSLGKIQGKYFTLKNNDIACLFYGIPFAEPPINERRFKKPFKKVPWNGILKADKNPKACVPHINITKKSTNFSEDCLFINIITPSVEKNKLFPVVLWIHGGGYSIGSSLFNNIDEISNVFISNKIIFVTLQYRLGPLGFWDQAMALSFIYHEIEKFGGDKNKITIIGGSAGGASAGSLSISPITYHMIDKIIELSGSFLSKWSNFDVDVLEENSKKFIDKLSCTNNVLETTINCLQNKSLTKILEVSENIYKNFNTLHFGSFGSTINGEFFSGGVINNVEKSKDIISLTSLMSEEAGYFTILKKAKSINKMMLNNNTIKYLNESILSNFIDEKILKDTFYITDIEIRKKLIEKILNFYLYKNFNIKKINDTKVFFTVYTKILSDVKFNLPSIKLAILRNKFMHNNYFSYLSYYNPNWNTINRPIYFNQK</sequence>
<dbReference type="EC" id="3.1.1.-" evidence="4"/>
<accession>A0A090KZY2</accession>
<dbReference type="InterPro" id="IPR019826">
    <property type="entry name" value="Carboxylesterase_B_AS"/>
</dbReference>